<dbReference type="Pfam" id="PF05228">
    <property type="entry name" value="CHASE4"/>
    <property type="match status" value="1"/>
</dbReference>
<dbReference type="Pfam" id="PF00672">
    <property type="entry name" value="HAMP"/>
    <property type="match status" value="1"/>
</dbReference>
<feature type="transmembrane region" description="Helical" evidence="4">
    <location>
        <begin position="283"/>
        <end position="305"/>
    </location>
</feature>
<evidence type="ECO:0000259" key="6">
    <source>
        <dbReference type="PROSITE" id="PS50887"/>
    </source>
</evidence>
<feature type="domain" description="HAMP" evidence="5">
    <location>
        <begin position="307"/>
        <end position="360"/>
    </location>
</feature>
<dbReference type="GO" id="GO:0052621">
    <property type="term" value="F:diguanylate cyclase activity"/>
    <property type="evidence" value="ECO:0007669"/>
    <property type="project" value="UniProtKB-EC"/>
</dbReference>
<dbReference type="PANTHER" id="PTHR46663">
    <property type="entry name" value="DIGUANYLATE CYCLASE DGCT-RELATED"/>
    <property type="match status" value="1"/>
</dbReference>
<evidence type="ECO:0000313" key="8">
    <source>
        <dbReference type="Proteomes" id="UP001649230"/>
    </source>
</evidence>
<evidence type="ECO:0000259" key="5">
    <source>
        <dbReference type="PROSITE" id="PS50885"/>
    </source>
</evidence>
<sequence>MSLRHKIIFFIVLSSILLMSVIAVLAEKIVMQNYLELEKRDTLLYTNRVINLINEDINKLYSINISWSCWDDSYEFMGKNGESSSDDPYLERNYSSDDFSTNGFEYAIYLNNDHKVVLALEYNKTTGTVDVLNDKLYAYIQSHAAQLQAKQDPKIITGGIVHVDEQNILLNSSPILKSDFTGDMRGTLILGRALDEDYTQSISDRMLISVELEPVDQAPLQGSLPVAKLPEHQILPHSEIWTVPQDSNTITGYSQMYDLEGKAAFTLSISQQRDIYRQGLQNFRLLVISLFLSAIMFSLIVLIFLNRSVLRRLATLTASVDRITESKDITARFQITGNDEISSLKKSFNNMMGELENYQRMLQHRANHDTLTDLPNRQYLRERFEQEMQTARESGCKLTVVYVDLNNFKEINDHYGHEAGDRLLVHIANSSAKQYF</sequence>
<dbReference type="Proteomes" id="UP001649230">
    <property type="component" value="Chromosome"/>
</dbReference>
<dbReference type="InterPro" id="IPR003660">
    <property type="entry name" value="HAMP_dom"/>
</dbReference>
<dbReference type="PANTHER" id="PTHR46663:SF2">
    <property type="entry name" value="GGDEF DOMAIN-CONTAINING PROTEIN"/>
    <property type="match status" value="1"/>
</dbReference>
<dbReference type="InterPro" id="IPR029787">
    <property type="entry name" value="Nucleotide_cyclase"/>
</dbReference>
<keyword evidence="2" id="KW-1003">Cell membrane</keyword>
<dbReference type="SMART" id="SM00267">
    <property type="entry name" value="GGDEF"/>
    <property type="match status" value="1"/>
</dbReference>
<keyword evidence="7" id="KW-0808">Transferase</keyword>
<dbReference type="EMBL" id="CP090978">
    <property type="protein sequence ID" value="UJF34802.1"/>
    <property type="molecule type" value="Genomic_DNA"/>
</dbReference>
<dbReference type="InterPro" id="IPR052163">
    <property type="entry name" value="DGC-Regulatory_Protein"/>
</dbReference>
<dbReference type="PROSITE" id="PS50887">
    <property type="entry name" value="GGDEF"/>
    <property type="match status" value="1"/>
</dbReference>
<keyword evidence="7" id="KW-0548">Nucleotidyltransferase</keyword>
<dbReference type="EC" id="2.7.7.65" evidence="7"/>
<gene>
    <name evidence="7" type="ORF">L0M14_06495</name>
</gene>
<evidence type="ECO:0000256" key="1">
    <source>
        <dbReference type="ARBA" id="ARBA00004236"/>
    </source>
</evidence>
<comment type="subcellular location">
    <subcellularLocation>
        <location evidence="1">Cell membrane</location>
    </subcellularLocation>
</comment>
<dbReference type="InterPro" id="IPR007892">
    <property type="entry name" value="CHASE4"/>
</dbReference>
<feature type="domain" description="GGDEF" evidence="6">
    <location>
        <begin position="396"/>
        <end position="436"/>
    </location>
</feature>
<organism evidence="7 8">
    <name type="scientific">Paenibacillus hexagrammi</name>
    <dbReference type="NCBI Taxonomy" id="2908839"/>
    <lineage>
        <taxon>Bacteria</taxon>
        <taxon>Bacillati</taxon>
        <taxon>Bacillota</taxon>
        <taxon>Bacilli</taxon>
        <taxon>Bacillales</taxon>
        <taxon>Paenibacillaceae</taxon>
        <taxon>Paenibacillus</taxon>
    </lineage>
</organism>
<evidence type="ECO:0000256" key="2">
    <source>
        <dbReference type="ARBA" id="ARBA00022475"/>
    </source>
</evidence>
<dbReference type="SMART" id="SM00304">
    <property type="entry name" value="HAMP"/>
    <property type="match status" value="1"/>
</dbReference>
<evidence type="ECO:0000256" key="3">
    <source>
        <dbReference type="ARBA" id="ARBA00023136"/>
    </source>
</evidence>
<accession>A0ABY3SLS7</accession>
<dbReference type="InterPro" id="IPR043128">
    <property type="entry name" value="Rev_trsase/Diguanyl_cyclase"/>
</dbReference>
<dbReference type="RefSeq" id="WP_235121375.1">
    <property type="nucleotide sequence ID" value="NZ_CP090978.1"/>
</dbReference>
<dbReference type="CDD" id="cd01949">
    <property type="entry name" value="GGDEF"/>
    <property type="match status" value="1"/>
</dbReference>
<keyword evidence="4" id="KW-0812">Transmembrane</keyword>
<reference evidence="7 8" key="1">
    <citation type="journal article" date="2024" name="Int. J. Syst. Evol. Microbiol.">
        <title>Paenibacillus hexagrammi sp. nov., a novel bacterium isolated from the gut content of Hexagrammos agrammus.</title>
        <authorList>
            <person name="Jung H.K."/>
            <person name="Kim D.G."/>
            <person name="Zin H."/>
            <person name="Park J."/>
            <person name="Jung H."/>
            <person name="Kim Y.O."/>
            <person name="Kong H.J."/>
            <person name="Kim J.W."/>
            <person name="Kim Y.S."/>
        </authorList>
    </citation>
    <scope>NUCLEOTIDE SEQUENCE [LARGE SCALE GENOMIC DNA]</scope>
    <source>
        <strain evidence="7 8">YPD9-1</strain>
    </source>
</reference>
<keyword evidence="4" id="KW-1133">Transmembrane helix</keyword>
<keyword evidence="8" id="KW-1185">Reference proteome</keyword>
<name>A0ABY3SLS7_9BACL</name>
<dbReference type="Pfam" id="PF00990">
    <property type="entry name" value="GGDEF"/>
    <property type="match status" value="1"/>
</dbReference>
<proteinExistence type="predicted"/>
<keyword evidence="3 4" id="KW-0472">Membrane</keyword>
<evidence type="ECO:0000313" key="7">
    <source>
        <dbReference type="EMBL" id="UJF34802.1"/>
    </source>
</evidence>
<evidence type="ECO:0000256" key="4">
    <source>
        <dbReference type="SAM" id="Phobius"/>
    </source>
</evidence>
<dbReference type="CDD" id="cd06225">
    <property type="entry name" value="HAMP"/>
    <property type="match status" value="1"/>
</dbReference>
<dbReference type="SUPFAM" id="SSF158472">
    <property type="entry name" value="HAMP domain-like"/>
    <property type="match status" value="1"/>
</dbReference>
<dbReference type="InterPro" id="IPR000160">
    <property type="entry name" value="GGDEF_dom"/>
</dbReference>
<dbReference type="NCBIfam" id="TIGR00254">
    <property type="entry name" value="GGDEF"/>
    <property type="match status" value="1"/>
</dbReference>
<dbReference type="PROSITE" id="PS50885">
    <property type="entry name" value="HAMP"/>
    <property type="match status" value="1"/>
</dbReference>
<dbReference type="Gene3D" id="6.10.340.10">
    <property type="match status" value="1"/>
</dbReference>
<dbReference type="SUPFAM" id="SSF55073">
    <property type="entry name" value="Nucleotide cyclase"/>
    <property type="match status" value="1"/>
</dbReference>
<protein>
    <submittedName>
        <fullName evidence="7">Diguanylate cyclase</fullName>
        <ecNumber evidence="7">2.7.7.65</ecNumber>
    </submittedName>
</protein>
<dbReference type="Gene3D" id="3.30.70.270">
    <property type="match status" value="1"/>
</dbReference>